<sequence length="203" mass="21988">MPSAPVSTANSACIAHSGHAIAYILTTCHPSPVPYPVRSISSPLATTASAHPDSMALWGHLRMRSPHPGHCAHRKAPALAPHLPGLDFSAPAACPPAIRLRHQLSADNISNVSKRHDLQREATRARTPSLSRVSVAASPEPFANRRHVSEPWLSYCGIASRYVSDRLACRRQAVALLRGTRRTLRTRQHLSATDNARLIFGST</sequence>
<reference evidence="1" key="1">
    <citation type="submission" date="2021-03" db="EMBL/GenBank/DDBJ databases">
        <authorList>
            <consortium name="DOE Joint Genome Institute"/>
            <person name="Ahrendt S."/>
            <person name="Looney B.P."/>
            <person name="Miyauchi S."/>
            <person name="Morin E."/>
            <person name="Drula E."/>
            <person name="Courty P.E."/>
            <person name="Chicoki N."/>
            <person name="Fauchery L."/>
            <person name="Kohler A."/>
            <person name="Kuo A."/>
            <person name="Labutti K."/>
            <person name="Pangilinan J."/>
            <person name="Lipzen A."/>
            <person name="Riley R."/>
            <person name="Andreopoulos W."/>
            <person name="He G."/>
            <person name="Johnson J."/>
            <person name="Barry K.W."/>
            <person name="Grigoriev I.V."/>
            <person name="Nagy L."/>
            <person name="Hibbett D."/>
            <person name="Henrissat B."/>
            <person name="Matheny P.B."/>
            <person name="Labbe J."/>
            <person name="Martin F."/>
        </authorList>
    </citation>
    <scope>NUCLEOTIDE SEQUENCE</scope>
    <source>
        <strain evidence="1">HHB10654</strain>
    </source>
</reference>
<proteinExistence type="predicted"/>
<name>A0ACB8SHL8_9AGAM</name>
<reference evidence="1" key="2">
    <citation type="journal article" date="2022" name="New Phytol.">
        <title>Evolutionary transition to the ectomycorrhizal habit in the genomes of a hyperdiverse lineage of mushroom-forming fungi.</title>
        <authorList>
            <person name="Looney B."/>
            <person name="Miyauchi S."/>
            <person name="Morin E."/>
            <person name="Drula E."/>
            <person name="Courty P.E."/>
            <person name="Kohler A."/>
            <person name="Kuo A."/>
            <person name="LaButti K."/>
            <person name="Pangilinan J."/>
            <person name="Lipzen A."/>
            <person name="Riley R."/>
            <person name="Andreopoulos W."/>
            <person name="He G."/>
            <person name="Johnson J."/>
            <person name="Nolan M."/>
            <person name="Tritt A."/>
            <person name="Barry K.W."/>
            <person name="Grigoriev I.V."/>
            <person name="Nagy L.G."/>
            <person name="Hibbett D."/>
            <person name="Henrissat B."/>
            <person name="Matheny P.B."/>
            <person name="Labbe J."/>
            <person name="Martin F.M."/>
        </authorList>
    </citation>
    <scope>NUCLEOTIDE SEQUENCE</scope>
    <source>
        <strain evidence="1">HHB10654</strain>
    </source>
</reference>
<protein>
    <submittedName>
        <fullName evidence="1">Uncharacterized protein</fullName>
    </submittedName>
</protein>
<keyword evidence="2" id="KW-1185">Reference proteome</keyword>
<dbReference type="EMBL" id="MU277295">
    <property type="protein sequence ID" value="KAI0055373.1"/>
    <property type="molecule type" value="Genomic_DNA"/>
</dbReference>
<organism evidence="1 2">
    <name type="scientific">Artomyces pyxidatus</name>
    <dbReference type="NCBI Taxonomy" id="48021"/>
    <lineage>
        <taxon>Eukaryota</taxon>
        <taxon>Fungi</taxon>
        <taxon>Dikarya</taxon>
        <taxon>Basidiomycota</taxon>
        <taxon>Agaricomycotina</taxon>
        <taxon>Agaricomycetes</taxon>
        <taxon>Russulales</taxon>
        <taxon>Auriscalpiaceae</taxon>
        <taxon>Artomyces</taxon>
    </lineage>
</organism>
<comment type="caution">
    <text evidence="1">The sequence shown here is derived from an EMBL/GenBank/DDBJ whole genome shotgun (WGS) entry which is preliminary data.</text>
</comment>
<evidence type="ECO:0000313" key="2">
    <source>
        <dbReference type="Proteomes" id="UP000814140"/>
    </source>
</evidence>
<accession>A0ACB8SHL8</accession>
<evidence type="ECO:0000313" key="1">
    <source>
        <dbReference type="EMBL" id="KAI0055373.1"/>
    </source>
</evidence>
<dbReference type="Proteomes" id="UP000814140">
    <property type="component" value="Unassembled WGS sequence"/>
</dbReference>
<gene>
    <name evidence="1" type="ORF">BV25DRAFT_180256</name>
</gene>